<organism evidence="1 2">
    <name type="scientific">Commensalibacter melissae</name>
    <dbReference type="NCBI Taxonomy" id="2070537"/>
    <lineage>
        <taxon>Bacteria</taxon>
        <taxon>Pseudomonadati</taxon>
        <taxon>Pseudomonadota</taxon>
        <taxon>Alphaproteobacteria</taxon>
        <taxon>Acetobacterales</taxon>
        <taxon>Acetobacteraceae</taxon>
    </lineage>
</organism>
<dbReference type="EMBL" id="QGLT01000004">
    <property type="protein sequence ID" value="PXY99863.1"/>
    <property type="molecule type" value="Genomic_DNA"/>
</dbReference>
<name>A0A318MVA8_9PROT</name>
<proteinExistence type="predicted"/>
<gene>
    <name evidence="1" type="ORF">DK869_07990</name>
</gene>
<keyword evidence="2" id="KW-1185">Reference proteome</keyword>
<dbReference type="AlphaFoldDB" id="A0A318MVA8"/>
<dbReference type="RefSeq" id="WP_110439483.1">
    <property type="nucleotide sequence ID" value="NZ_CP033087.1"/>
</dbReference>
<dbReference type="InterPro" id="IPR054440">
    <property type="entry name" value="Gp32-like"/>
</dbReference>
<dbReference type="Pfam" id="PF22764">
    <property type="entry name" value="E217_Gp32"/>
    <property type="match status" value="1"/>
</dbReference>
<protein>
    <submittedName>
        <fullName evidence="1">Uncharacterized protein</fullName>
    </submittedName>
</protein>
<accession>A0A318MVA8</accession>
<dbReference type="OrthoDB" id="7278586at2"/>
<evidence type="ECO:0000313" key="2">
    <source>
        <dbReference type="Proteomes" id="UP000247565"/>
    </source>
</evidence>
<reference evidence="1 2" key="1">
    <citation type="submission" date="2018-05" db="EMBL/GenBank/DDBJ databases">
        <title>Reference genomes for bee gut microbiota database.</title>
        <authorList>
            <person name="Ellegaard K.M."/>
        </authorList>
    </citation>
    <scope>NUCLEOTIDE SEQUENCE [LARGE SCALE GENOMIC DNA]</scope>
    <source>
        <strain evidence="1 2">ESL0284</strain>
    </source>
</reference>
<dbReference type="GeneID" id="83702429"/>
<evidence type="ECO:0000313" key="1">
    <source>
        <dbReference type="EMBL" id="PXY99863.1"/>
    </source>
</evidence>
<dbReference type="Proteomes" id="UP000247565">
    <property type="component" value="Unassembled WGS sequence"/>
</dbReference>
<comment type="caution">
    <text evidence="1">The sequence shown here is derived from an EMBL/GenBank/DDBJ whole genome shotgun (WGS) entry which is preliminary data.</text>
</comment>
<sequence>MAINRTITSINTKLTLIASNPWVNNNIADKVGLGSTASGFVSPLIGVPLSLEGLTSDSPFKFSSKSLVETVTSFEGTVYGGYLPDAHQVELEINFVAASSSLAILQSLAKVMQVQREALKFNGTMIIPSLGKNYNLNNGYLTQWQAIPNHQKTLSAVPCKFIFESVDETVEV</sequence>